<evidence type="ECO:0000256" key="1">
    <source>
        <dbReference type="SAM" id="MobiDB-lite"/>
    </source>
</evidence>
<dbReference type="AlphaFoldDB" id="F2CYB0"/>
<name>F2CYB0_HORVV</name>
<evidence type="ECO:0000313" key="2">
    <source>
        <dbReference type="EMBL" id="BAJ87831.1"/>
    </source>
</evidence>
<organism evidence="2">
    <name type="scientific">Hordeum vulgare subsp. vulgare</name>
    <name type="common">Domesticated barley</name>
    <dbReference type="NCBI Taxonomy" id="112509"/>
    <lineage>
        <taxon>Eukaryota</taxon>
        <taxon>Viridiplantae</taxon>
        <taxon>Streptophyta</taxon>
        <taxon>Embryophyta</taxon>
        <taxon>Tracheophyta</taxon>
        <taxon>Spermatophyta</taxon>
        <taxon>Magnoliopsida</taxon>
        <taxon>Liliopsida</taxon>
        <taxon>Poales</taxon>
        <taxon>Poaceae</taxon>
        <taxon>BOP clade</taxon>
        <taxon>Pooideae</taxon>
        <taxon>Triticodae</taxon>
        <taxon>Triticeae</taxon>
        <taxon>Hordeinae</taxon>
        <taxon>Hordeum</taxon>
    </lineage>
</organism>
<dbReference type="EMBL" id="AK356614">
    <property type="protein sequence ID" value="BAJ87831.1"/>
    <property type="molecule type" value="mRNA"/>
</dbReference>
<feature type="region of interest" description="Disordered" evidence="1">
    <location>
        <begin position="1"/>
        <end position="44"/>
    </location>
</feature>
<feature type="compositionally biased region" description="Polar residues" evidence="1">
    <location>
        <begin position="1"/>
        <end position="31"/>
    </location>
</feature>
<feature type="compositionally biased region" description="Low complexity" evidence="1">
    <location>
        <begin position="32"/>
        <end position="44"/>
    </location>
</feature>
<proteinExistence type="evidence at transcript level"/>
<reference evidence="2" key="1">
    <citation type="journal article" date="2011" name="Plant Physiol.">
        <title>Comprehensive sequence analysis of 24,783 barley full-length cDNAs derived from 12 clone libraries.</title>
        <authorList>
            <person name="Matsumoto T."/>
            <person name="Tanaka T."/>
            <person name="Sakai H."/>
            <person name="Amano N."/>
            <person name="Kanamori H."/>
            <person name="Kurita K."/>
            <person name="Kikuta A."/>
            <person name="Kamiya K."/>
            <person name="Yamamoto M."/>
            <person name="Ikawa H."/>
            <person name="Fujii N."/>
            <person name="Hori K."/>
            <person name="Itoh T."/>
            <person name="Sato K."/>
        </authorList>
    </citation>
    <scope>NUCLEOTIDE SEQUENCE</scope>
    <source>
        <tissue evidence="2">Shoot</tissue>
    </source>
</reference>
<sequence>MNEMSSDQTTIQSSSPSENSSALVMPRTTQIPSSSSSSSSSTSSVISASCSSISSVSAAVAVPSASSSCPPGAAWRLTMRSYRSEIPLRAAATRSVSSSSLSLACQLLPPTRWASTADVEAPL</sequence>
<accession>F2CYB0</accession>
<protein>
    <submittedName>
        <fullName evidence="2">Predicted protein</fullName>
    </submittedName>
</protein>